<dbReference type="SUPFAM" id="SSF143422">
    <property type="entry name" value="Transposase IS200-like"/>
    <property type="match status" value="1"/>
</dbReference>
<dbReference type="GeneID" id="97014025"/>
<feature type="domain" description="Transposase IS200-like" evidence="1">
    <location>
        <begin position="10"/>
        <end position="131"/>
    </location>
</feature>
<dbReference type="Pfam" id="PF01797">
    <property type="entry name" value="Y1_Tnp"/>
    <property type="match status" value="1"/>
</dbReference>
<dbReference type="InterPro" id="IPR036515">
    <property type="entry name" value="Transposase_17_sf"/>
</dbReference>
<dbReference type="PANTHER" id="PTHR33360">
    <property type="entry name" value="TRANSPOSASE FOR INSERTION SEQUENCE ELEMENT IS200"/>
    <property type="match status" value="1"/>
</dbReference>
<proteinExistence type="predicted"/>
<dbReference type="SMART" id="SM01321">
    <property type="entry name" value="Y1_Tnp"/>
    <property type="match status" value="1"/>
</dbReference>
<dbReference type="EMBL" id="NHMP01000011">
    <property type="protein sequence ID" value="OXE44463.1"/>
    <property type="molecule type" value="Genomic_DNA"/>
</dbReference>
<reference evidence="3" key="1">
    <citation type="submission" date="2017-05" db="EMBL/GenBank/DDBJ databases">
        <title>Improved OligoMM genomes.</title>
        <authorList>
            <person name="Garzetti D."/>
        </authorList>
    </citation>
    <scope>NUCLEOTIDE SEQUENCE [LARGE SCALE GENOMIC DNA]</scope>
    <source>
        <strain evidence="3">YL45</strain>
    </source>
</reference>
<dbReference type="NCBIfam" id="NF033573">
    <property type="entry name" value="transpos_IS200"/>
    <property type="match status" value="1"/>
</dbReference>
<dbReference type="GO" id="GO:0006313">
    <property type="term" value="P:DNA transposition"/>
    <property type="evidence" value="ECO:0007669"/>
    <property type="project" value="InterPro"/>
</dbReference>
<accession>A0A227KAH4</accession>
<dbReference type="GO" id="GO:0004803">
    <property type="term" value="F:transposase activity"/>
    <property type="evidence" value="ECO:0007669"/>
    <property type="project" value="InterPro"/>
</dbReference>
<organism evidence="2 3">
    <name type="scientific">Turicimonas muris</name>
    <dbReference type="NCBI Taxonomy" id="1796652"/>
    <lineage>
        <taxon>Bacteria</taxon>
        <taxon>Pseudomonadati</taxon>
        <taxon>Pseudomonadota</taxon>
        <taxon>Betaproteobacteria</taxon>
        <taxon>Burkholderiales</taxon>
        <taxon>Sutterellaceae</taxon>
        <taxon>Turicimonas</taxon>
    </lineage>
</organism>
<name>A0A227KAH4_9BURK</name>
<evidence type="ECO:0000313" key="3">
    <source>
        <dbReference type="Proteomes" id="UP000214610"/>
    </source>
</evidence>
<dbReference type="Gene3D" id="3.30.70.1290">
    <property type="entry name" value="Transposase IS200-like"/>
    <property type="match status" value="1"/>
</dbReference>
<dbReference type="PANTHER" id="PTHR33360:SF2">
    <property type="entry name" value="TRANSPOSASE FOR INSERTION SEQUENCE ELEMENT IS200"/>
    <property type="match status" value="1"/>
</dbReference>
<gene>
    <name evidence="2" type="ORF">ADH67_12090</name>
</gene>
<evidence type="ECO:0000259" key="1">
    <source>
        <dbReference type="SMART" id="SM01321"/>
    </source>
</evidence>
<keyword evidence="3" id="KW-1185">Reference proteome</keyword>
<sequence length="137" mass="15915">MDFSSSAHCVFNLRIHLVFVVAYRKKVISESILTRMGEIFKEVCQDYNDELREFSGESDHVHLLVEISPSVRISDLVRTLKSVSSGKIRQEFSQQIRHYLWGKRFWTRSYCVISVGDGAPTQVIEKYIQKQKCPTNN</sequence>
<dbReference type="RefSeq" id="WP_066593606.1">
    <property type="nucleotide sequence ID" value="NZ_CAJTBZ010000040.1"/>
</dbReference>
<protein>
    <submittedName>
        <fullName evidence="2">Transposase</fullName>
    </submittedName>
</protein>
<comment type="caution">
    <text evidence="2">The sequence shown here is derived from an EMBL/GenBank/DDBJ whole genome shotgun (WGS) entry which is preliminary data.</text>
</comment>
<evidence type="ECO:0000313" key="2">
    <source>
        <dbReference type="EMBL" id="OXE44463.1"/>
    </source>
</evidence>
<dbReference type="GO" id="GO:0003677">
    <property type="term" value="F:DNA binding"/>
    <property type="evidence" value="ECO:0007669"/>
    <property type="project" value="InterPro"/>
</dbReference>
<dbReference type="Proteomes" id="UP000214610">
    <property type="component" value="Unassembled WGS sequence"/>
</dbReference>
<dbReference type="InterPro" id="IPR002686">
    <property type="entry name" value="Transposase_17"/>
</dbReference>
<dbReference type="AlphaFoldDB" id="A0A227KAH4"/>